<protein>
    <submittedName>
        <fullName evidence="1">Quinol monooxygenase YgiN</fullName>
    </submittedName>
</protein>
<evidence type="ECO:0000313" key="1">
    <source>
        <dbReference type="EMBL" id="MBB5534435.1"/>
    </source>
</evidence>
<dbReference type="Gene3D" id="3.30.70.100">
    <property type="match status" value="1"/>
</dbReference>
<keyword evidence="2" id="KW-1185">Reference proteome</keyword>
<keyword evidence="1" id="KW-0503">Monooxygenase</keyword>
<comment type="caution">
    <text evidence="1">The sequence shown here is derived from an EMBL/GenBank/DDBJ whole genome shotgun (WGS) entry which is preliminary data.</text>
</comment>
<organism evidence="1 2">
    <name type="scientific">Rhizobium giardinii</name>
    <dbReference type="NCBI Taxonomy" id="56731"/>
    <lineage>
        <taxon>Bacteria</taxon>
        <taxon>Pseudomonadati</taxon>
        <taxon>Pseudomonadota</taxon>
        <taxon>Alphaproteobacteria</taxon>
        <taxon>Hyphomicrobiales</taxon>
        <taxon>Rhizobiaceae</taxon>
        <taxon>Rhizobium/Agrobacterium group</taxon>
        <taxon>Rhizobium</taxon>
    </lineage>
</organism>
<dbReference type="InterPro" id="IPR011008">
    <property type="entry name" value="Dimeric_a/b-barrel"/>
</dbReference>
<accession>A0A7W8UAF8</accession>
<proteinExistence type="predicted"/>
<dbReference type="Proteomes" id="UP000585507">
    <property type="component" value="Unassembled WGS sequence"/>
</dbReference>
<evidence type="ECO:0000313" key="2">
    <source>
        <dbReference type="Proteomes" id="UP000585507"/>
    </source>
</evidence>
<dbReference type="EMBL" id="JACHBK010000002">
    <property type="protein sequence ID" value="MBB5534435.1"/>
    <property type="molecule type" value="Genomic_DNA"/>
</dbReference>
<reference evidence="1 2" key="1">
    <citation type="submission" date="2020-08" db="EMBL/GenBank/DDBJ databases">
        <title>Genomic Encyclopedia of Type Strains, Phase IV (KMG-V): Genome sequencing to study the core and pangenomes of soil and plant-associated prokaryotes.</title>
        <authorList>
            <person name="Whitman W."/>
        </authorList>
    </citation>
    <scope>NUCLEOTIDE SEQUENCE [LARGE SCALE GENOMIC DNA]</scope>
    <source>
        <strain evidence="1 2">SEMIA 4084</strain>
    </source>
</reference>
<keyword evidence="1" id="KW-0560">Oxidoreductase</keyword>
<dbReference type="SUPFAM" id="SSF54909">
    <property type="entry name" value="Dimeric alpha+beta barrel"/>
    <property type="match status" value="1"/>
</dbReference>
<gene>
    <name evidence="1" type="ORF">GGD55_001106</name>
</gene>
<dbReference type="GO" id="GO:0004497">
    <property type="term" value="F:monooxygenase activity"/>
    <property type="evidence" value="ECO:0007669"/>
    <property type="project" value="UniProtKB-KW"/>
</dbReference>
<dbReference type="RefSeq" id="WP_018326754.1">
    <property type="nucleotide sequence ID" value="NZ_JACHBK010000002.1"/>
</dbReference>
<dbReference type="AlphaFoldDB" id="A0A7W8UAF8"/>
<name>A0A7W8UAF8_9HYPH</name>
<sequence length="90" mass="9782">MIDVIAHLKTNPGTGAEVVSNAAPLIEGTRRDCIFYDLDQTAGDPDTPVFVKRWEAHFAEPHIVAFQKATAELVADGRIGVVHSDKVEVL</sequence>